<dbReference type="Proteomes" id="UP000184192">
    <property type="component" value="Unassembled WGS sequence"/>
</dbReference>
<keyword evidence="15" id="KW-1185">Reference proteome</keyword>
<dbReference type="RefSeq" id="WP_025835689.1">
    <property type="nucleotide sequence ID" value="NZ_FQZN01000062.1"/>
</dbReference>
<evidence type="ECO:0000256" key="7">
    <source>
        <dbReference type="ARBA" id="ARBA00022741"/>
    </source>
</evidence>
<dbReference type="PRINTS" id="PR00344">
    <property type="entry name" value="BCTRLSENSOR"/>
</dbReference>
<dbReference type="SUPFAM" id="SSF55785">
    <property type="entry name" value="PYP-like sensor domain (PAS domain)"/>
    <property type="match status" value="1"/>
</dbReference>
<dbReference type="PANTHER" id="PTHR43711">
    <property type="entry name" value="TWO-COMPONENT HISTIDINE KINASE"/>
    <property type="match status" value="1"/>
</dbReference>
<dbReference type="SUPFAM" id="SSF55781">
    <property type="entry name" value="GAF domain-like"/>
    <property type="match status" value="1"/>
</dbReference>
<evidence type="ECO:0000256" key="2">
    <source>
        <dbReference type="ARBA" id="ARBA00004236"/>
    </source>
</evidence>
<dbReference type="eggNOG" id="COG2205">
    <property type="taxonomic scope" value="Bacteria"/>
</dbReference>
<accession>A0A1M6M4X6</accession>
<dbReference type="InterPro" id="IPR036890">
    <property type="entry name" value="HATPase_C_sf"/>
</dbReference>
<keyword evidence="8 14" id="KW-0418">Kinase</keyword>
<gene>
    <name evidence="14" type="ORF">SAMN05444350_16212</name>
</gene>
<keyword evidence="9" id="KW-0067">ATP-binding</keyword>
<dbReference type="EC" id="2.7.13.3" evidence="3"/>
<dbReference type="Pfam" id="PF00512">
    <property type="entry name" value="HisKA"/>
    <property type="match status" value="1"/>
</dbReference>
<sequence>MKLTESEPSQVDMELEQYRTRLEQMVEEKSRDLIASQEILEATNRRQALFIKVLQILQLEADIPTAMNMALAEIGRYTGVDRLATWENHLDGVTYGCTNEWCNKGIEPAIDYLRSMTIEAGKPWFDMLEKDNIICTSDIYSLDPFITQMLEIQGVKAIAVFPLSQLGVHFGFLSFNFCWNKQWDEKDVELMSQISQIVSTATKRWQVETTLQQSQQTMQKVLDNINANIFVSDYDSLKVLFANKSFREEAGQVSESTECWKMLNAGLNNVCKHCPKPNLFDADHQPTGVHFWEDYNPSTDRWYTIQSTALKWIDGRRAIMELATDITTRKQVELELIQAKEKAEESDRLKSAFLANMSHEIRTPLNAIVGFSSLLAETNEEEERRSYMSIVEKNNELLLNLISDILDISKIESGTIELSVARVDVFQLCREIISSFLCKARDKAVELHFDESSPQIVIDGDKKLITQVLSNFVNNALKFTAEGSVTLSYTLESDDQVHFCVRDTGEGIPAEKQDEIFNRFVKLDSFVQGAGLGLAICQNLVERMGGKIGVESRVEEGSCFWFTHPCVMKV</sequence>
<evidence type="ECO:0000256" key="4">
    <source>
        <dbReference type="ARBA" id="ARBA00022475"/>
    </source>
</evidence>
<dbReference type="PANTHER" id="PTHR43711:SF31">
    <property type="entry name" value="HISTIDINE KINASE"/>
    <property type="match status" value="1"/>
</dbReference>
<dbReference type="SMART" id="SM00065">
    <property type="entry name" value="GAF"/>
    <property type="match status" value="1"/>
</dbReference>
<dbReference type="PROSITE" id="PS50109">
    <property type="entry name" value="HIS_KIN"/>
    <property type="match status" value="1"/>
</dbReference>
<dbReference type="InterPro" id="IPR029016">
    <property type="entry name" value="GAF-like_dom_sf"/>
</dbReference>
<dbReference type="InterPro" id="IPR003594">
    <property type="entry name" value="HATPase_dom"/>
</dbReference>
<dbReference type="CDD" id="cd16922">
    <property type="entry name" value="HATPase_EvgS-ArcB-TorS-like"/>
    <property type="match status" value="1"/>
</dbReference>
<dbReference type="InterPro" id="IPR005467">
    <property type="entry name" value="His_kinase_dom"/>
</dbReference>
<dbReference type="FunFam" id="1.10.287.130:FF:000002">
    <property type="entry name" value="Two-component osmosensing histidine kinase"/>
    <property type="match status" value="1"/>
</dbReference>
<keyword evidence="5" id="KW-0597">Phosphoprotein</keyword>
<dbReference type="Pfam" id="PF02518">
    <property type="entry name" value="HATPase_c"/>
    <property type="match status" value="1"/>
</dbReference>
<evidence type="ECO:0000256" key="6">
    <source>
        <dbReference type="ARBA" id="ARBA00022679"/>
    </source>
</evidence>
<dbReference type="InterPro" id="IPR050736">
    <property type="entry name" value="Sensor_HK_Regulatory"/>
</dbReference>
<dbReference type="GO" id="GO:0000155">
    <property type="term" value="F:phosphorelay sensor kinase activity"/>
    <property type="evidence" value="ECO:0007669"/>
    <property type="project" value="InterPro"/>
</dbReference>
<keyword evidence="6" id="KW-0808">Transferase</keyword>
<dbReference type="SMART" id="SM00388">
    <property type="entry name" value="HisKA"/>
    <property type="match status" value="1"/>
</dbReference>
<dbReference type="InterPro" id="IPR003661">
    <property type="entry name" value="HisK_dim/P_dom"/>
</dbReference>
<organism evidence="14 15">
    <name type="scientific">Bacteroides stercorirosoris</name>
    <dbReference type="NCBI Taxonomy" id="871324"/>
    <lineage>
        <taxon>Bacteria</taxon>
        <taxon>Pseudomonadati</taxon>
        <taxon>Bacteroidota</taxon>
        <taxon>Bacteroidia</taxon>
        <taxon>Bacteroidales</taxon>
        <taxon>Bacteroidaceae</taxon>
        <taxon>Bacteroides</taxon>
    </lineage>
</organism>
<dbReference type="Gene3D" id="3.30.450.40">
    <property type="match status" value="1"/>
</dbReference>
<evidence type="ECO:0000256" key="11">
    <source>
        <dbReference type="ARBA" id="ARBA00023136"/>
    </source>
</evidence>
<protein>
    <recommendedName>
        <fullName evidence="3">histidine kinase</fullName>
        <ecNumber evidence="3">2.7.13.3</ecNumber>
    </recommendedName>
</protein>
<evidence type="ECO:0000259" key="12">
    <source>
        <dbReference type="PROSITE" id="PS50109"/>
    </source>
</evidence>
<feature type="domain" description="Histidine kinase" evidence="12">
    <location>
        <begin position="356"/>
        <end position="568"/>
    </location>
</feature>
<dbReference type="SUPFAM" id="SSF55874">
    <property type="entry name" value="ATPase domain of HSP90 chaperone/DNA topoisomerase II/histidine kinase"/>
    <property type="match status" value="1"/>
</dbReference>
<keyword evidence="7" id="KW-0547">Nucleotide-binding</keyword>
<dbReference type="AlphaFoldDB" id="A0A1M6M4X6"/>
<dbReference type="InterPro" id="IPR003018">
    <property type="entry name" value="GAF"/>
</dbReference>
<proteinExistence type="predicted"/>
<evidence type="ECO:0000256" key="5">
    <source>
        <dbReference type="ARBA" id="ARBA00022553"/>
    </source>
</evidence>
<comment type="subcellular location">
    <subcellularLocation>
        <location evidence="2">Cell membrane</location>
    </subcellularLocation>
</comment>
<dbReference type="GeneID" id="92714911"/>
<dbReference type="InterPro" id="IPR004358">
    <property type="entry name" value="Sig_transdc_His_kin-like_C"/>
</dbReference>
<name>A0A1M6M4X6_9BACE</name>
<dbReference type="SMART" id="SM00387">
    <property type="entry name" value="HATPase_c"/>
    <property type="match status" value="1"/>
</dbReference>
<evidence type="ECO:0000256" key="1">
    <source>
        <dbReference type="ARBA" id="ARBA00000085"/>
    </source>
</evidence>
<evidence type="ECO:0000313" key="15">
    <source>
        <dbReference type="Proteomes" id="UP000184192"/>
    </source>
</evidence>
<dbReference type="EMBL" id="FQZN01000062">
    <property type="protein sequence ID" value="SHJ78476.1"/>
    <property type="molecule type" value="Genomic_DNA"/>
</dbReference>
<evidence type="ECO:0000256" key="10">
    <source>
        <dbReference type="ARBA" id="ARBA00023012"/>
    </source>
</evidence>
<dbReference type="InterPro" id="IPR035965">
    <property type="entry name" value="PAS-like_dom_sf"/>
</dbReference>
<keyword evidence="4" id="KW-1003">Cell membrane</keyword>
<dbReference type="GO" id="GO:0005524">
    <property type="term" value="F:ATP binding"/>
    <property type="evidence" value="ECO:0007669"/>
    <property type="project" value="UniProtKB-KW"/>
</dbReference>
<dbReference type="InterPro" id="IPR036097">
    <property type="entry name" value="HisK_dim/P_sf"/>
</dbReference>
<dbReference type="PROSITE" id="PS50112">
    <property type="entry name" value="PAS"/>
    <property type="match status" value="1"/>
</dbReference>
<dbReference type="SUPFAM" id="SSF47384">
    <property type="entry name" value="Homodimeric domain of signal transducing histidine kinase"/>
    <property type="match status" value="1"/>
</dbReference>
<dbReference type="Gene3D" id="1.10.287.130">
    <property type="match status" value="1"/>
</dbReference>
<dbReference type="GO" id="GO:0005886">
    <property type="term" value="C:plasma membrane"/>
    <property type="evidence" value="ECO:0007669"/>
    <property type="project" value="UniProtKB-SubCell"/>
</dbReference>
<dbReference type="CDD" id="cd00082">
    <property type="entry name" value="HisKA"/>
    <property type="match status" value="1"/>
</dbReference>
<reference evidence="15" key="1">
    <citation type="submission" date="2016-11" db="EMBL/GenBank/DDBJ databases">
        <authorList>
            <person name="Varghese N."/>
            <person name="Submissions S."/>
        </authorList>
    </citation>
    <scope>NUCLEOTIDE SEQUENCE [LARGE SCALE GENOMIC DNA]</scope>
    <source>
        <strain evidence="15">DSM 26884</strain>
    </source>
</reference>
<comment type="catalytic activity">
    <reaction evidence="1">
        <text>ATP + protein L-histidine = ADP + protein N-phospho-L-histidine.</text>
        <dbReference type="EC" id="2.7.13.3"/>
    </reaction>
</comment>
<evidence type="ECO:0000256" key="8">
    <source>
        <dbReference type="ARBA" id="ARBA00022777"/>
    </source>
</evidence>
<feature type="domain" description="PAS" evidence="13">
    <location>
        <begin position="214"/>
        <end position="251"/>
    </location>
</feature>
<evidence type="ECO:0000256" key="3">
    <source>
        <dbReference type="ARBA" id="ARBA00012438"/>
    </source>
</evidence>
<dbReference type="FunFam" id="3.30.565.10:FF:000023">
    <property type="entry name" value="PAS domain-containing sensor histidine kinase"/>
    <property type="match status" value="1"/>
</dbReference>
<evidence type="ECO:0000313" key="14">
    <source>
        <dbReference type="EMBL" id="SHJ78476.1"/>
    </source>
</evidence>
<evidence type="ECO:0000256" key="9">
    <source>
        <dbReference type="ARBA" id="ARBA00022840"/>
    </source>
</evidence>
<keyword evidence="10" id="KW-0902">Two-component regulatory system</keyword>
<dbReference type="Pfam" id="PF01590">
    <property type="entry name" value="GAF"/>
    <property type="match status" value="1"/>
</dbReference>
<evidence type="ECO:0000259" key="13">
    <source>
        <dbReference type="PROSITE" id="PS50112"/>
    </source>
</evidence>
<keyword evidence="11" id="KW-0472">Membrane</keyword>
<dbReference type="InterPro" id="IPR000014">
    <property type="entry name" value="PAS"/>
</dbReference>
<dbReference type="Gene3D" id="3.30.565.10">
    <property type="entry name" value="Histidine kinase-like ATPase, C-terminal domain"/>
    <property type="match status" value="1"/>
</dbReference>